<dbReference type="SMART" id="SM00382">
    <property type="entry name" value="AAA"/>
    <property type="match status" value="1"/>
</dbReference>
<feature type="transmembrane region" description="Helical" evidence="10">
    <location>
        <begin position="705"/>
        <end position="727"/>
    </location>
</feature>
<keyword evidence="3" id="KW-1003">Cell membrane</keyword>
<evidence type="ECO:0000256" key="8">
    <source>
        <dbReference type="ARBA" id="ARBA00023136"/>
    </source>
</evidence>
<dbReference type="Gene3D" id="3.40.50.300">
    <property type="entry name" value="P-loop containing nucleotide triphosphate hydrolases"/>
    <property type="match status" value="1"/>
</dbReference>
<keyword evidence="5" id="KW-0547">Nucleotide-binding</keyword>
<keyword evidence="6 12" id="KW-0067">ATP-binding</keyword>
<keyword evidence="4 10" id="KW-0812">Transmembrane</keyword>
<keyword evidence="7 10" id="KW-1133">Transmembrane helix</keyword>
<evidence type="ECO:0000256" key="10">
    <source>
        <dbReference type="SAM" id="Phobius"/>
    </source>
</evidence>
<dbReference type="EMBL" id="AP026803">
    <property type="protein sequence ID" value="BDR61229.1"/>
    <property type="molecule type" value="Genomic_DNA"/>
</dbReference>
<evidence type="ECO:0000256" key="3">
    <source>
        <dbReference type="ARBA" id="ARBA00022475"/>
    </source>
</evidence>
<evidence type="ECO:0000313" key="12">
    <source>
        <dbReference type="EMBL" id="BDR61229.1"/>
    </source>
</evidence>
<dbReference type="PANTHER" id="PTHR42798">
    <property type="entry name" value="LIPOPROTEIN-RELEASING SYSTEM ATP-BINDING PROTEIN LOLD"/>
    <property type="match status" value="1"/>
</dbReference>
<evidence type="ECO:0000256" key="1">
    <source>
        <dbReference type="ARBA" id="ARBA00004429"/>
    </source>
</evidence>
<dbReference type="GO" id="GO:0005524">
    <property type="term" value="F:ATP binding"/>
    <property type="evidence" value="ECO:0007669"/>
    <property type="project" value="UniProtKB-KW"/>
</dbReference>
<dbReference type="RefSeq" id="WP_317637449.1">
    <property type="nucleotide sequence ID" value="NZ_AP026803.1"/>
</dbReference>
<protein>
    <submittedName>
        <fullName evidence="12">ABC transporter ATP-binding protein</fullName>
    </submittedName>
</protein>
<evidence type="ECO:0000259" key="11">
    <source>
        <dbReference type="PROSITE" id="PS50893"/>
    </source>
</evidence>
<keyword evidence="13" id="KW-1185">Reference proteome</keyword>
<evidence type="ECO:0000256" key="9">
    <source>
        <dbReference type="ARBA" id="ARBA00038388"/>
    </source>
</evidence>
<sequence>MLQLKHLRKSYHVGDTVTHALDDVTISFRNQEFVAILGPSGSGKTTLLNVIGGLDRYDTEDFNYYYNGDLIINGQSTEDFKETDWDAYRNNSIGFVFQNYNLISHLTIIANVELGMNLSGLPASERRERAIAALTQVGLKDQITKRPNQLSGGQMQRVAIARALANDPDILLCDEPTGALDTETSEQIMKLIKKLSNDRLVIMVTHNPELAEEYATRIVNFQDGKILSDSNPFTPVDEPSTFELKRTKMSYWNAIKLSFTNIMTKKGRTALTAFASSIGIISIAIVLALSNGFQKQIDTTMSKALAKYPVTITQTTTDTSNDADEEKYVKSRGYVTAAPNYLQQTTHKNKISQNYLDYVKKIDPNYANNISYQLGVNLNLLGNVNGKIKRIQFSSILPGETESQSSSSVEMPNISFAGSTIFPTSLNKNKSNFLQENYRLLSGSWPSKPTDLVLVVNNQNSVDVNVLKNLGIKINPGEKLKFKQMVGTKYKVIANDNYYQKLPRNMFVPKKVSKAMYDSSKVELKISGIIRLKNTDSMALLSEGIVYNDQLAQEIVKQNKNSVIVKTQKKTKQNVMTGQNMNATAKKQMMQSIGSSNLPTGIMIYPNNFESKDKVLAYLRKWNKGKNKSDRILYTDMSDSLTSLIGKLLGGVTAVLIAFAAVSLITSMIMIGILTYTSVIERTKEIGILKAMGARKKDIIRVFDAETFIIGIFSGVLGVTLACLLIFPINSLLYSITDLSNIGQLNPIHALILILISTILTMVGGHIPARMAAKKDAATALRSE</sequence>
<feature type="domain" description="ABC transporter" evidence="11">
    <location>
        <begin position="2"/>
        <end position="248"/>
    </location>
</feature>
<dbReference type="InterPro" id="IPR027417">
    <property type="entry name" value="P-loop_NTPase"/>
</dbReference>
<feature type="transmembrane region" description="Helical" evidence="10">
    <location>
        <begin position="648"/>
        <end position="674"/>
    </location>
</feature>
<organism evidence="12 13">
    <name type="scientific">Lactobacillus xylocopicola</name>
    <dbReference type="NCBI Taxonomy" id="2976676"/>
    <lineage>
        <taxon>Bacteria</taxon>
        <taxon>Bacillati</taxon>
        <taxon>Bacillota</taxon>
        <taxon>Bacilli</taxon>
        <taxon>Lactobacillales</taxon>
        <taxon>Lactobacillaceae</taxon>
        <taxon>Lactobacillus</taxon>
    </lineage>
</organism>
<feature type="transmembrane region" description="Helical" evidence="10">
    <location>
        <begin position="747"/>
        <end position="767"/>
    </location>
</feature>
<dbReference type="PANTHER" id="PTHR42798:SF6">
    <property type="entry name" value="CELL DIVISION ATP-BINDING PROTEIN FTSE"/>
    <property type="match status" value="1"/>
</dbReference>
<evidence type="ECO:0000256" key="7">
    <source>
        <dbReference type="ARBA" id="ARBA00022989"/>
    </source>
</evidence>
<evidence type="ECO:0000256" key="2">
    <source>
        <dbReference type="ARBA" id="ARBA00022448"/>
    </source>
</evidence>
<dbReference type="SUPFAM" id="SSF52540">
    <property type="entry name" value="P-loop containing nucleoside triphosphate hydrolases"/>
    <property type="match status" value="1"/>
</dbReference>
<dbReference type="CDD" id="cd03255">
    <property type="entry name" value="ABC_MJ0796_LolCDE_FtsE"/>
    <property type="match status" value="1"/>
</dbReference>
<dbReference type="InterPro" id="IPR003838">
    <property type="entry name" value="ABC3_permease_C"/>
</dbReference>
<dbReference type="PROSITE" id="PS50893">
    <property type="entry name" value="ABC_TRANSPORTER_2"/>
    <property type="match status" value="1"/>
</dbReference>
<evidence type="ECO:0000256" key="4">
    <source>
        <dbReference type="ARBA" id="ARBA00022692"/>
    </source>
</evidence>
<dbReference type="PROSITE" id="PS00211">
    <property type="entry name" value="ABC_TRANSPORTER_1"/>
    <property type="match status" value="1"/>
</dbReference>
<keyword evidence="2" id="KW-0813">Transport</keyword>
<evidence type="ECO:0000313" key="13">
    <source>
        <dbReference type="Proteomes" id="UP001321741"/>
    </source>
</evidence>
<evidence type="ECO:0000256" key="6">
    <source>
        <dbReference type="ARBA" id="ARBA00022840"/>
    </source>
</evidence>
<dbReference type="InterPro" id="IPR003593">
    <property type="entry name" value="AAA+_ATPase"/>
</dbReference>
<dbReference type="Proteomes" id="UP001321741">
    <property type="component" value="Chromosome"/>
</dbReference>
<dbReference type="InterPro" id="IPR017871">
    <property type="entry name" value="ABC_transporter-like_CS"/>
</dbReference>
<comment type="subcellular location">
    <subcellularLocation>
        <location evidence="1">Cell inner membrane</location>
        <topology evidence="1">Multi-pass membrane protein</topology>
    </subcellularLocation>
</comment>
<dbReference type="Pfam" id="PF02687">
    <property type="entry name" value="FtsX"/>
    <property type="match status" value="1"/>
</dbReference>
<evidence type="ECO:0000256" key="5">
    <source>
        <dbReference type="ARBA" id="ARBA00022741"/>
    </source>
</evidence>
<reference evidence="12 13" key="1">
    <citation type="journal article" date="2023" name="Microbiol. Spectr.">
        <title>Symbiosis of Carpenter Bees with Uncharacterized Lactic Acid Bacteria Showing NAD Auxotrophy.</title>
        <authorList>
            <person name="Kawasaki S."/>
            <person name="Ozawa K."/>
            <person name="Mori T."/>
            <person name="Yamamoto A."/>
            <person name="Ito M."/>
            <person name="Ohkuma M."/>
            <person name="Sakamoto M."/>
            <person name="Matsutani M."/>
        </authorList>
    </citation>
    <scope>NUCLEOTIDE SEQUENCE [LARGE SCALE GENOMIC DNA]</scope>
    <source>
        <strain evidence="12 13">Kim32-2</strain>
    </source>
</reference>
<accession>A0ABN6SNB8</accession>
<comment type="similarity">
    <text evidence="9">Belongs to the ABC transporter superfamily. Macrolide exporter (TC 3.A.1.122) family.</text>
</comment>
<gene>
    <name evidence="12" type="ORF">KIM322_14900</name>
</gene>
<dbReference type="InterPro" id="IPR017911">
    <property type="entry name" value="MacB-like_ATP-bd"/>
</dbReference>
<dbReference type="InterPro" id="IPR003439">
    <property type="entry name" value="ABC_transporter-like_ATP-bd"/>
</dbReference>
<feature type="transmembrane region" description="Helical" evidence="10">
    <location>
        <begin position="271"/>
        <end position="293"/>
    </location>
</feature>
<dbReference type="Pfam" id="PF00005">
    <property type="entry name" value="ABC_tran"/>
    <property type="match status" value="1"/>
</dbReference>
<name>A0ABN6SNB8_9LACO</name>
<keyword evidence="8 10" id="KW-0472">Membrane</keyword>
<proteinExistence type="inferred from homology"/>